<evidence type="ECO:0000313" key="2">
    <source>
        <dbReference type="EMBL" id="KZM20087.1"/>
    </source>
</evidence>
<name>A0A162YJX2_DIDRA</name>
<dbReference type="AlphaFoldDB" id="A0A162YJX2"/>
<evidence type="ECO:0000256" key="1">
    <source>
        <dbReference type="SAM" id="MobiDB-lite"/>
    </source>
</evidence>
<dbReference type="EMBL" id="JYNV01000286">
    <property type="protein sequence ID" value="KZM20087.1"/>
    <property type="molecule type" value="Genomic_DNA"/>
</dbReference>
<feature type="compositionally biased region" description="Basic and acidic residues" evidence="1">
    <location>
        <begin position="55"/>
        <end position="68"/>
    </location>
</feature>
<sequence length="127" mass="14559">MRDRFRAKTDKKYRPKNWQAMNERADDQIEPAAAVRSVDALQRWALITANITQSDHRPNEAKTMERIQSRYGTTTKTTTAKRKDIVSPTGTLRYGEIYVNNTAEGNIDQLSGPEKTMKKATWWISAV</sequence>
<organism evidence="2 3">
    <name type="scientific">Didymella rabiei</name>
    <name type="common">Chickpea ascochyta blight fungus</name>
    <name type="synonym">Mycosphaerella rabiei</name>
    <dbReference type="NCBI Taxonomy" id="5454"/>
    <lineage>
        <taxon>Eukaryota</taxon>
        <taxon>Fungi</taxon>
        <taxon>Dikarya</taxon>
        <taxon>Ascomycota</taxon>
        <taxon>Pezizomycotina</taxon>
        <taxon>Dothideomycetes</taxon>
        <taxon>Pleosporomycetidae</taxon>
        <taxon>Pleosporales</taxon>
        <taxon>Pleosporineae</taxon>
        <taxon>Didymellaceae</taxon>
        <taxon>Ascochyta</taxon>
    </lineage>
</organism>
<keyword evidence="3" id="KW-1185">Reference proteome</keyword>
<protein>
    <submittedName>
        <fullName evidence="2">Uncharacterized protein</fullName>
    </submittedName>
</protein>
<dbReference type="OrthoDB" id="3678528at2759"/>
<proteinExistence type="predicted"/>
<feature type="compositionally biased region" description="Basic and acidic residues" evidence="1">
    <location>
        <begin position="1"/>
        <end position="12"/>
    </location>
</feature>
<feature type="region of interest" description="Disordered" evidence="1">
    <location>
        <begin position="55"/>
        <end position="79"/>
    </location>
</feature>
<comment type="caution">
    <text evidence="2">The sequence shown here is derived from an EMBL/GenBank/DDBJ whole genome shotgun (WGS) entry which is preliminary data.</text>
</comment>
<gene>
    <name evidence="2" type="ORF">ST47_g8789</name>
</gene>
<accession>A0A162YJX2</accession>
<reference evidence="2 3" key="1">
    <citation type="journal article" date="2016" name="Sci. Rep.">
        <title>Draft genome sequencing and secretome analysis of fungal phytopathogen Ascochyta rabiei provides insight into the necrotrophic effector repertoire.</title>
        <authorList>
            <person name="Verma S."/>
            <person name="Gazara R.K."/>
            <person name="Nizam S."/>
            <person name="Parween S."/>
            <person name="Chattopadhyay D."/>
            <person name="Verma P.K."/>
        </authorList>
    </citation>
    <scope>NUCLEOTIDE SEQUENCE [LARGE SCALE GENOMIC DNA]</scope>
    <source>
        <strain evidence="2 3">ArDII</strain>
    </source>
</reference>
<evidence type="ECO:0000313" key="3">
    <source>
        <dbReference type="Proteomes" id="UP000076837"/>
    </source>
</evidence>
<feature type="region of interest" description="Disordered" evidence="1">
    <location>
        <begin position="1"/>
        <end position="25"/>
    </location>
</feature>
<dbReference type="Proteomes" id="UP000076837">
    <property type="component" value="Unassembled WGS sequence"/>
</dbReference>